<accession>A0A815XCR0</accession>
<name>A0A815XCR0_9BILA</name>
<sequence length="138" mass="15855">MIKCFRIKNYLSEQQKFELIPDLIDVSYDSSSLTASLKKIDGKIIRIEPDLCSNNDSKITSSYMTTIETSPTEEYTLFLSRECLLQCLNISDDSSNITEIMLSDLVEKQRLIFSNLRCIYDISSGIIKHVERQDSIQI</sequence>
<evidence type="ECO:0000313" key="2">
    <source>
        <dbReference type="Proteomes" id="UP000663889"/>
    </source>
</evidence>
<dbReference type="Proteomes" id="UP000663889">
    <property type="component" value="Unassembled WGS sequence"/>
</dbReference>
<comment type="caution">
    <text evidence="1">The sequence shown here is derived from an EMBL/GenBank/DDBJ whole genome shotgun (WGS) entry which is preliminary data.</text>
</comment>
<reference evidence="1" key="1">
    <citation type="submission" date="2021-02" db="EMBL/GenBank/DDBJ databases">
        <authorList>
            <person name="Nowell W R."/>
        </authorList>
    </citation>
    <scope>NUCLEOTIDE SEQUENCE</scope>
</reference>
<protein>
    <submittedName>
        <fullName evidence="1">Uncharacterized protein</fullName>
    </submittedName>
</protein>
<dbReference type="EMBL" id="CAJNOU010011121">
    <property type="protein sequence ID" value="CAF1555876.1"/>
    <property type="molecule type" value="Genomic_DNA"/>
</dbReference>
<gene>
    <name evidence="1" type="ORF">SEV965_LOCUS38924</name>
</gene>
<organism evidence="1 2">
    <name type="scientific">Rotaria sordida</name>
    <dbReference type="NCBI Taxonomy" id="392033"/>
    <lineage>
        <taxon>Eukaryota</taxon>
        <taxon>Metazoa</taxon>
        <taxon>Spiralia</taxon>
        <taxon>Gnathifera</taxon>
        <taxon>Rotifera</taxon>
        <taxon>Eurotatoria</taxon>
        <taxon>Bdelloidea</taxon>
        <taxon>Philodinida</taxon>
        <taxon>Philodinidae</taxon>
        <taxon>Rotaria</taxon>
    </lineage>
</organism>
<dbReference type="AlphaFoldDB" id="A0A815XCR0"/>
<proteinExistence type="predicted"/>
<evidence type="ECO:0000313" key="1">
    <source>
        <dbReference type="EMBL" id="CAF1555876.1"/>
    </source>
</evidence>
<feature type="non-terminal residue" evidence="1">
    <location>
        <position position="1"/>
    </location>
</feature>